<evidence type="ECO:0000259" key="2">
    <source>
        <dbReference type="SMART" id="SM00974"/>
    </source>
</evidence>
<dbReference type="Pfam" id="PF13250">
    <property type="entry name" value="SNIPE"/>
    <property type="match status" value="1"/>
</dbReference>
<name>A0A927RFY6_9BACL</name>
<proteinExistence type="predicted"/>
<dbReference type="RefSeq" id="WP_192599694.1">
    <property type="nucleotide sequence ID" value="NZ_JADBEL010000020.1"/>
</dbReference>
<comment type="caution">
    <text evidence="3">The sequence shown here is derived from an EMBL/GenBank/DDBJ whole genome shotgun (WGS) entry which is preliminary data.</text>
</comment>
<keyword evidence="1" id="KW-0175">Coiled coil</keyword>
<feature type="coiled-coil region" evidence="1">
    <location>
        <begin position="420"/>
        <end position="516"/>
    </location>
</feature>
<dbReference type="AlphaFoldDB" id="A0A927RFY6"/>
<organism evidence="3 4">
    <name type="scientific">Sporosarcina limicola</name>
    <dbReference type="NCBI Taxonomy" id="34101"/>
    <lineage>
        <taxon>Bacteria</taxon>
        <taxon>Bacillati</taxon>
        <taxon>Bacillota</taxon>
        <taxon>Bacilli</taxon>
        <taxon>Bacillales</taxon>
        <taxon>Caryophanaceae</taxon>
        <taxon>Sporosarcina</taxon>
    </lineage>
</organism>
<evidence type="ECO:0000313" key="4">
    <source>
        <dbReference type="Proteomes" id="UP000658225"/>
    </source>
</evidence>
<protein>
    <submittedName>
        <fullName evidence="3">Tetrahydromethanopterin S-methyltransferase subunit G</fullName>
    </submittedName>
</protein>
<dbReference type="EMBL" id="JADBEL010000020">
    <property type="protein sequence ID" value="MBE1556007.1"/>
    <property type="molecule type" value="Genomic_DNA"/>
</dbReference>
<dbReference type="InterPro" id="IPR025280">
    <property type="entry name" value="SNIPE"/>
</dbReference>
<feature type="coiled-coil region" evidence="1">
    <location>
        <begin position="247"/>
        <end position="298"/>
    </location>
</feature>
<feature type="coiled-coil region" evidence="1">
    <location>
        <begin position="22"/>
        <end position="150"/>
    </location>
</feature>
<keyword evidence="4" id="KW-1185">Reference proteome</keyword>
<dbReference type="InterPro" id="IPR018306">
    <property type="entry name" value="Phage_T5_Orf172_DNA-bd"/>
</dbReference>
<accession>A0A927RFY6</accession>
<gene>
    <name evidence="3" type="ORF">H4683_003128</name>
</gene>
<dbReference type="Proteomes" id="UP000658225">
    <property type="component" value="Unassembled WGS sequence"/>
</dbReference>
<reference evidence="3" key="1">
    <citation type="submission" date="2020-10" db="EMBL/GenBank/DDBJ databases">
        <title>Genomic Encyclopedia of Type Strains, Phase IV (KMG-IV): sequencing the most valuable type-strain genomes for metagenomic binning, comparative biology and taxonomic classification.</title>
        <authorList>
            <person name="Goeker M."/>
        </authorList>
    </citation>
    <scope>NUCLEOTIDE SEQUENCE</scope>
    <source>
        <strain evidence="3">DSM 13886</strain>
    </source>
</reference>
<feature type="domain" description="Bacteriophage T5 Orf172 DNA-binding" evidence="2">
    <location>
        <begin position="533"/>
        <end position="616"/>
    </location>
</feature>
<evidence type="ECO:0000256" key="1">
    <source>
        <dbReference type="SAM" id="Coils"/>
    </source>
</evidence>
<dbReference type="Pfam" id="PF10544">
    <property type="entry name" value="T5orf172"/>
    <property type="match status" value="1"/>
</dbReference>
<dbReference type="SMART" id="SM00974">
    <property type="entry name" value="T5orf172"/>
    <property type="match status" value="1"/>
</dbReference>
<sequence>MFVSKKRYTNLLNELLECKFEKDATEKKLEESTAIIKALQEKEIILEVLTKKEKQLKDSVVKSGGLNDDLMNRIEVGTEKLDLLMKEVRNEEGKLKNYRQAIDEAGAKYKLEKDNVEKKLAESNEIIKVLQGNENVLEALMKKEEQLKDSVMKNGDLNDDLMNRIEVGTERLGLLTKGVSNVEKRLEDYRLILNETESKCKSTQVVQLSQLMKIRSYQLELQQISETVLKQSNTIHMKVRKNEIKLSNRLTKEIKNKKTTLLKLEAAIRNANNEYSRKESLLKEISELKKKVIFMREELQLQEVGFYKNVFHFFTTEQYKEELEFNNEKQKEMIKNKKVVYEGTTWTINGSEREGRKLANDNVKSMIRSFNIDCDNAIHNLRYSNIIATEKRIRKSFETINKFNKRSTLSIEDGYLRLKLEEMQLVYERLEFEQEEKETLRVLKEEERERKQVEKEIQEKFNELNSREKELEKQLKVLNGEYAKSKGQSDHLLPQIQEVEDNISLVHKKREEVNNRLEIGKSGYVYVISNIGAFGEDVYKIGMTRRLEPLDRIRELSAASVPFGYDIHAMILTDDAPSLENHLHNALHDNRVNMVNNRKEFFNVNINEIKQEVFSIIGKSVVFKDYPTATQYYETMAIKNAMAIVNKEASSLYYR</sequence>
<evidence type="ECO:0000313" key="3">
    <source>
        <dbReference type="EMBL" id="MBE1556007.1"/>
    </source>
</evidence>